<name>A0A0A1U3M7_ENTIV</name>
<dbReference type="AlphaFoldDB" id="A0A0A1U3M7"/>
<dbReference type="VEuPathDB" id="AmoebaDB:EIN_194480"/>
<sequence length="226" mass="26610">MKNEEEVIKHPLILSFFIIFVLYGIYITGIAIIPSTNNFKLPYDETDVFEMNGTVWTNLEKFEKSDNSQHTNHSEKFSVPGHFASDQVMNKYIRLRAFRNGFNQNITIPSYYVNLIKRNVSVYFTFSVTPLTSFFNKTQNFTSNLLTSISHANHFQKSKDDTLKSETMYVPFFEISVMRQIVDPTKVSRVIPLEYDKTKKLQMPYFFHNEFWVLEDYLEKVTNLTN</sequence>
<dbReference type="Proteomes" id="UP000014680">
    <property type="component" value="Unassembled WGS sequence"/>
</dbReference>
<keyword evidence="3" id="KW-1185">Reference proteome</keyword>
<keyword evidence="1" id="KW-0812">Transmembrane</keyword>
<evidence type="ECO:0000313" key="2">
    <source>
        <dbReference type="EMBL" id="ELP88699.1"/>
    </source>
</evidence>
<dbReference type="EMBL" id="KB206707">
    <property type="protein sequence ID" value="ELP88699.1"/>
    <property type="molecule type" value="Genomic_DNA"/>
</dbReference>
<reference evidence="2 3" key="1">
    <citation type="submission" date="2012-10" db="EMBL/GenBank/DDBJ databases">
        <authorList>
            <person name="Zafar N."/>
            <person name="Inman J."/>
            <person name="Hall N."/>
            <person name="Lorenzi H."/>
            <person name="Caler E."/>
        </authorList>
    </citation>
    <scope>NUCLEOTIDE SEQUENCE [LARGE SCALE GENOMIC DNA]</scope>
    <source>
        <strain evidence="2 3">IP1</strain>
    </source>
</reference>
<protein>
    <submittedName>
        <fullName evidence="2">Uncharacterized protein</fullName>
    </submittedName>
</protein>
<evidence type="ECO:0000256" key="1">
    <source>
        <dbReference type="SAM" id="Phobius"/>
    </source>
</evidence>
<feature type="transmembrane region" description="Helical" evidence="1">
    <location>
        <begin position="12"/>
        <end position="33"/>
    </location>
</feature>
<feature type="non-terminal residue" evidence="2">
    <location>
        <position position="1"/>
    </location>
</feature>
<gene>
    <name evidence="2" type="ORF">EIN_194480</name>
</gene>
<keyword evidence="1" id="KW-0472">Membrane</keyword>
<dbReference type="RefSeq" id="XP_004255470.1">
    <property type="nucleotide sequence ID" value="XM_004255422.1"/>
</dbReference>
<keyword evidence="1" id="KW-1133">Transmembrane helix</keyword>
<dbReference type="GeneID" id="14887680"/>
<organism evidence="2 3">
    <name type="scientific">Entamoeba invadens IP1</name>
    <dbReference type="NCBI Taxonomy" id="370355"/>
    <lineage>
        <taxon>Eukaryota</taxon>
        <taxon>Amoebozoa</taxon>
        <taxon>Evosea</taxon>
        <taxon>Archamoebae</taxon>
        <taxon>Mastigamoebida</taxon>
        <taxon>Entamoebidae</taxon>
        <taxon>Entamoeba</taxon>
    </lineage>
</organism>
<feature type="non-terminal residue" evidence="2">
    <location>
        <position position="226"/>
    </location>
</feature>
<accession>A0A0A1U3M7</accession>
<proteinExistence type="predicted"/>
<evidence type="ECO:0000313" key="3">
    <source>
        <dbReference type="Proteomes" id="UP000014680"/>
    </source>
</evidence>
<dbReference type="KEGG" id="eiv:EIN_194480"/>